<gene>
    <name evidence="2" type="ORF">ALECFALPRED_008615</name>
</gene>
<feature type="compositionally biased region" description="Basic and acidic residues" evidence="1">
    <location>
        <begin position="300"/>
        <end position="309"/>
    </location>
</feature>
<evidence type="ECO:0000256" key="1">
    <source>
        <dbReference type="SAM" id="MobiDB-lite"/>
    </source>
</evidence>
<accession>A0A8H3ED16</accession>
<evidence type="ECO:0000313" key="3">
    <source>
        <dbReference type="Proteomes" id="UP000664203"/>
    </source>
</evidence>
<feature type="region of interest" description="Disordered" evidence="1">
    <location>
        <begin position="248"/>
        <end position="274"/>
    </location>
</feature>
<dbReference type="AlphaFoldDB" id="A0A8H3ED16"/>
<dbReference type="EMBL" id="CAJPDR010000006">
    <property type="protein sequence ID" value="CAF9904591.1"/>
    <property type="molecule type" value="Genomic_DNA"/>
</dbReference>
<feature type="region of interest" description="Disordered" evidence="1">
    <location>
        <begin position="289"/>
        <end position="314"/>
    </location>
</feature>
<name>A0A8H3ED16_9LECA</name>
<evidence type="ECO:0000313" key="2">
    <source>
        <dbReference type="EMBL" id="CAF9904591.1"/>
    </source>
</evidence>
<comment type="caution">
    <text evidence="2">The sequence shown here is derived from an EMBL/GenBank/DDBJ whole genome shotgun (WGS) entry which is preliminary data.</text>
</comment>
<sequence length="503" mass="56431">MLLGEGVATPLTASGYGYTRTWNMARYPARKTCISRSSLSSRNFRSGATINYIHATVITTEFRKIDSLAAQPRHFTDSQNSSPNLFMIIKSCNEKILAFFSPGLLLRGKQLSARIFSDEPAVLCDTLRRRSHKVADCCGPTFFTDAWVAVVLEAGLPAEERTKRWPAVFTKKYLKPDYVNKGRAAKAFSSVRNQWVYRVACNKYQLCGTEGATNGIAKEIVIGNGKISSKADLAEGNPCHVQDNDYVYPEKSSMPPPAQPAQTSLERRKRKPTDVLESLRDIKKVHPSLSHIISTENEEKEERLSDKKTSSTTPEVRGLIKVLADKYGSEEEEVQPSRKVNQKKEDWELRLENAELRGKLRRAEMKFLRLADAMESVHSGKGLVEWLIEHSKADLKEADNKNPMTKQRIAKEIQSGLRGKILISADEHGKALEFQAALYTAPIETVRRELVSRGIALGNLANAREEQRLITTKVYLLIINKVLAHLSQTDSESTLSIPRTWGQ</sequence>
<protein>
    <submittedName>
        <fullName evidence="2">Uncharacterized protein</fullName>
    </submittedName>
</protein>
<dbReference type="Proteomes" id="UP000664203">
    <property type="component" value="Unassembled WGS sequence"/>
</dbReference>
<keyword evidence="3" id="KW-1185">Reference proteome</keyword>
<reference evidence="2" key="1">
    <citation type="submission" date="2021-03" db="EMBL/GenBank/DDBJ databases">
        <authorList>
            <person name="Tagirdzhanova G."/>
        </authorList>
    </citation>
    <scope>NUCLEOTIDE SEQUENCE</scope>
</reference>
<proteinExistence type="predicted"/>
<organism evidence="2 3">
    <name type="scientific">Alectoria fallacina</name>
    <dbReference type="NCBI Taxonomy" id="1903189"/>
    <lineage>
        <taxon>Eukaryota</taxon>
        <taxon>Fungi</taxon>
        <taxon>Dikarya</taxon>
        <taxon>Ascomycota</taxon>
        <taxon>Pezizomycotina</taxon>
        <taxon>Lecanoromycetes</taxon>
        <taxon>OSLEUM clade</taxon>
        <taxon>Lecanoromycetidae</taxon>
        <taxon>Lecanorales</taxon>
        <taxon>Lecanorineae</taxon>
        <taxon>Parmeliaceae</taxon>
        <taxon>Alectoria</taxon>
    </lineage>
</organism>